<dbReference type="PANTHER" id="PTHR11808">
    <property type="entry name" value="TRANS-SULFURATION ENZYME FAMILY MEMBER"/>
    <property type="match status" value="1"/>
</dbReference>
<evidence type="ECO:0000256" key="3">
    <source>
        <dbReference type="PIRSR" id="PIRSR001434-2"/>
    </source>
</evidence>
<dbReference type="GO" id="GO:0016846">
    <property type="term" value="F:carbon-sulfur lyase activity"/>
    <property type="evidence" value="ECO:0007669"/>
    <property type="project" value="TreeGrafter"/>
</dbReference>
<proteinExistence type="inferred from homology"/>
<dbReference type="GO" id="GO:0030170">
    <property type="term" value="F:pyridoxal phosphate binding"/>
    <property type="evidence" value="ECO:0007669"/>
    <property type="project" value="InterPro"/>
</dbReference>
<feature type="modified residue" description="N6-(pyridoxal phosphate)lysine" evidence="3">
    <location>
        <position position="216"/>
    </location>
</feature>
<comment type="caution">
    <text evidence="5">The sequence shown here is derived from an EMBL/GenBank/DDBJ whole genome shotgun (WGS) entry which is preliminary data.</text>
</comment>
<dbReference type="InterPro" id="IPR015424">
    <property type="entry name" value="PyrdxlP-dep_Trfase"/>
</dbReference>
<dbReference type="Proteomes" id="UP000620124">
    <property type="component" value="Unassembled WGS sequence"/>
</dbReference>
<dbReference type="OrthoDB" id="3512640at2759"/>
<dbReference type="AlphaFoldDB" id="A0A8H7CZ92"/>
<dbReference type="GO" id="GO:0005737">
    <property type="term" value="C:cytoplasm"/>
    <property type="evidence" value="ECO:0007669"/>
    <property type="project" value="TreeGrafter"/>
</dbReference>
<evidence type="ECO:0000256" key="2">
    <source>
        <dbReference type="ARBA" id="ARBA00022898"/>
    </source>
</evidence>
<dbReference type="GO" id="GO:0019346">
    <property type="term" value="P:transsulfuration"/>
    <property type="evidence" value="ECO:0007669"/>
    <property type="project" value="InterPro"/>
</dbReference>
<evidence type="ECO:0000256" key="4">
    <source>
        <dbReference type="RuleBase" id="RU362118"/>
    </source>
</evidence>
<keyword evidence="2 3" id="KW-0663">Pyridoxal phosphate</keyword>
<comment type="cofactor">
    <cofactor evidence="1 4">
        <name>pyridoxal 5'-phosphate</name>
        <dbReference type="ChEBI" id="CHEBI:597326"/>
    </cofactor>
</comment>
<dbReference type="InterPro" id="IPR000277">
    <property type="entry name" value="Cys/Met-Metab_PyrdxlP-dep_enz"/>
</dbReference>
<comment type="similarity">
    <text evidence="4">Belongs to the trans-sulfuration enzymes family.</text>
</comment>
<dbReference type="InterPro" id="IPR015422">
    <property type="entry name" value="PyrdxlP-dep_Trfase_small"/>
</dbReference>
<reference evidence="5" key="1">
    <citation type="submission" date="2020-05" db="EMBL/GenBank/DDBJ databases">
        <title>Mycena genomes resolve the evolution of fungal bioluminescence.</title>
        <authorList>
            <person name="Tsai I.J."/>
        </authorList>
    </citation>
    <scope>NUCLEOTIDE SEQUENCE</scope>
    <source>
        <strain evidence="5">CCC161011</strain>
    </source>
</reference>
<dbReference type="PIRSF" id="PIRSF001434">
    <property type="entry name" value="CGS"/>
    <property type="match status" value="1"/>
</dbReference>
<dbReference type="PANTHER" id="PTHR11808:SF35">
    <property type="entry name" value="CYSTATHIONINE GAMMA-SYNTHASE (AFU_ORTHOLOGUE AFUA_7G01590)"/>
    <property type="match status" value="1"/>
</dbReference>
<evidence type="ECO:0000313" key="6">
    <source>
        <dbReference type="Proteomes" id="UP000620124"/>
    </source>
</evidence>
<sequence length="412" mass="45666">MAPKVVERKGTHLLHGDDHLRRGEDVASAISVSTTFLSLLPTEGSPNATDYRNPARHVYSRYTTQNSTRVEHILSQITDGFALTYSSGLAASYSALVFFKPKRIAITEGYHGAHAMIEVYRKVAPDVKIIQLDDEFQSGDLCWLETPLNPTGESRDIQYYADKVHKVGGKLIVDSTFAPPPLQYPFKHGADCILHSGSVVDLIGLSVRLMPFVATKYFGGHSDMLSGVLVVRTKEEWDILQSDRTYMGNSMGSLESWLLLRSLRTFHLRLPRQSETASALVEWLQKVALTPAGQSFEGIPGGVLTKVWHSSLQGKDARGFDPSTQMTGGWNATFSIQVSKPQYAAWFPHSLKYFTPATSLGGVESLVEYRASWDPTSDPRAVRISVGVEDLEDLKADIRQALKHLVKEESKL</sequence>
<dbReference type="Gene3D" id="3.90.1150.10">
    <property type="entry name" value="Aspartate Aminotransferase, domain 1"/>
    <property type="match status" value="1"/>
</dbReference>
<dbReference type="EMBL" id="JACAZI010000009">
    <property type="protein sequence ID" value="KAF7352873.1"/>
    <property type="molecule type" value="Genomic_DNA"/>
</dbReference>
<dbReference type="Pfam" id="PF01053">
    <property type="entry name" value="Cys_Met_Meta_PP"/>
    <property type="match status" value="1"/>
</dbReference>
<evidence type="ECO:0000256" key="1">
    <source>
        <dbReference type="ARBA" id="ARBA00001933"/>
    </source>
</evidence>
<evidence type="ECO:0000313" key="5">
    <source>
        <dbReference type="EMBL" id="KAF7352873.1"/>
    </source>
</evidence>
<dbReference type="InterPro" id="IPR015421">
    <property type="entry name" value="PyrdxlP-dep_Trfase_major"/>
</dbReference>
<organism evidence="5 6">
    <name type="scientific">Mycena venus</name>
    <dbReference type="NCBI Taxonomy" id="2733690"/>
    <lineage>
        <taxon>Eukaryota</taxon>
        <taxon>Fungi</taxon>
        <taxon>Dikarya</taxon>
        <taxon>Basidiomycota</taxon>
        <taxon>Agaricomycotina</taxon>
        <taxon>Agaricomycetes</taxon>
        <taxon>Agaricomycetidae</taxon>
        <taxon>Agaricales</taxon>
        <taxon>Marasmiineae</taxon>
        <taxon>Mycenaceae</taxon>
        <taxon>Mycena</taxon>
    </lineage>
</organism>
<dbReference type="Gene3D" id="3.40.640.10">
    <property type="entry name" value="Type I PLP-dependent aspartate aminotransferase-like (Major domain)"/>
    <property type="match status" value="1"/>
</dbReference>
<keyword evidence="6" id="KW-1185">Reference proteome</keyword>
<dbReference type="SUPFAM" id="SSF53383">
    <property type="entry name" value="PLP-dependent transferases"/>
    <property type="match status" value="1"/>
</dbReference>
<protein>
    <recommendedName>
        <fullName evidence="7">Cystathionine gamma-synthase</fullName>
    </recommendedName>
</protein>
<name>A0A8H7CZ92_9AGAR</name>
<accession>A0A8H7CZ92</accession>
<gene>
    <name evidence="5" type="ORF">MVEN_01254400</name>
</gene>
<evidence type="ECO:0008006" key="7">
    <source>
        <dbReference type="Google" id="ProtNLM"/>
    </source>
</evidence>